<feature type="non-terminal residue" evidence="2">
    <location>
        <position position="54"/>
    </location>
</feature>
<feature type="non-terminal residue" evidence="2">
    <location>
        <position position="1"/>
    </location>
</feature>
<evidence type="ECO:0000256" key="1">
    <source>
        <dbReference type="SAM" id="MobiDB-lite"/>
    </source>
</evidence>
<proteinExistence type="predicted"/>
<dbReference type="EMBL" id="CADCSZ010000028">
    <property type="protein sequence ID" value="CAA9216139.1"/>
    <property type="molecule type" value="Genomic_DNA"/>
</dbReference>
<sequence>EAQEGMDRPGLLHRQPAGASTAPPAAAAAGHPGQPAAGSRDEGQGAGPAAAEAV</sequence>
<feature type="region of interest" description="Disordered" evidence="1">
    <location>
        <begin position="1"/>
        <end position="54"/>
    </location>
</feature>
<organism evidence="2">
    <name type="scientific">uncultured Acidimicrobiales bacterium</name>
    <dbReference type="NCBI Taxonomy" id="310071"/>
    <lineage>
        <taxon>Bacteria</taxon>
        <taxon>Bacillati</taxon>
        <taxon>Actinomycetota</taxon>
        <taxon>Acidimicrobiia</taxon>
        <taxon>Acidimicrobiales</taxon>
        <taxon>environmental samples</taxon>
    </lineage>
</organism>
<accession>A0A6J4H8B0</accession>
<name>A0A6J4H8B0_9ACTN</name>
<protein>
    <submittedName>
        <fullName evidence="2">Uncharacterized protein</fullName>
    </submittedName>
</protein>
<gene>
    <name evidence="2" type="ORF">AVDCRST_MAG76-431</name>
</gene>
<reference evidence="2" key="1">
    <citation type="submission" date="2020-02" db="EMBL/GenBank/DDBJ databases">
        <authorList>
            <person name="Meier V. D."/>
        </authorList>
    </citation>
    <scope>NUCLEOTIDE SEQUENCE</scope>
    <source>
        <strain evidence="2">AVDCRST_MAG76</strain>
    </source>
</reference>
<feature type="compositionally biased region" description="Low complexity" evidence="1">
    <location>
        <begin position="16"/>
        <end position="38"/>
    </location>
</feature>
<dbReference type="AlphaFoldDB" id="A0A6J4H8B0"/>
<evidence type="ECO:0000313" key="2">
    <source>
        <dbReference type="EMBL" id="CAA9216139.1"/>
    </source>
</evidence>